<dbReference type="GO" id="GO:0005546">
    <property type="term" value="F:phosphatidylinositol-4,5-bisphosphate binding"/>
    <property type="evidence" value="ECO:0007669"/>
    <property type="project" value="TreeGrafter"/>
</dbReference>
<dbReference type="SMART" id="SM01313">
    <property type="entry name" value="Sec3-PIP2_bind"/>
    <property type="match status" value="1"/>
</dbReference>
<dbReference type="GO" id="GO:0005886">
    <property type="term" value="C:plasma membrane"/>
    <property type="evidence" value="ECO:0007669"/>
    <property type="project" value="TreeGrafter"/>
</dbReference>
<evidence type="ECO:0000259" key="6">
    <source>
        <dbReference type="SMART" id="SM01313"/>
    </source>
</evidence>
<organism evidence="8 9">
    <name type="scientific">Pichia kudriavzevii</name>
    <name type="common">Yeast</name>
    <name type="synonym">Issatchenkia orientalis</name>
    <dbReference type="NCBI Taxonomy" id="4909"/>
    <lineage>
        <taxon>Eukaryota</taxon>
        <taxon>Fungi</taxon>
        <taxon>Dikarya</taxon>
        <taxon>Ascomycota</taxon>
        <taxon>Saccharomycotina</taxon>
        <taxon>Pichiomycetes</taxon>
        <taxon>Pichiales</taxon>
        <taxon>Pichiaceae</taxon>
        <taxon>Pichia</taxon>
    </lineage>
</organism>
<dbReference type="RefSeq" id="XP_029320373.1">
    <property type="nucleotide sequence ID" value="XM_029464514.1"/>
</dbReference>
<dbReference type="InterPro" id="IPR028258">
    <property type="entry name" value="Sec3-PIP2_bind"/>
</dbReference>
<dbReference type="GO" id="GO:0000145">
    <property type="term" value="C:exocyst"/>
    <property type="evidence" value="ECO:0007669"/>
    <property type="project" value="InterPro"/>
</dbReference>
<protein>
    <recommendedName>
        <fullName evidence="6">Exocyst complex component Sec3 PIP2-binding N-terminal domain-containing protein</fullName>
    </recommendedName>
</protein>
<evidence type="ECO:0000256" key="4">
    <source>
        <dbReference type="ARBA" id="ARBA00023054"/>
    </source>
</evidence>
<keyword evidence="10" id="KW-1185">Reference proteome</keyword>
<dbReference type="EMBL" id="CP028774">
    <property type="protein sequence ID" value="AWU74896.1"/>
    <property type="molecule type" value="Genomic_DNA"/>
</dbReference>
<dbReference type="GO" id="GO:0006887">
    <property type="term" value="P:exocytosis"/>
    <property type="evidence" value="ECO:0007669"/>
    <property type="project" value="UniProtKB-KW"/>
</dbReference>
<evidence type="ECO:0000313" key="10">
    <source>
        <dbReference type="Proteomes" id="UP000249293"/>
    </source>
</evidence>
<dbReference type="KEGG" id="pkz:C5L36_0B01600"/>
<dbReference type="Proteomes" id="UP000029867">
    <property type="component" value="Unassembled WGS sequence"/>
</dbReference>
<dbReference type="PANTHER" id="PTHR16092:SF14">
    <property type="entry name" value="EXOCYST COMPLEX COMPONENT 1 ISOFORM X1"/>
    <property type="match status" value="1"/>
</dbReference>
<evidence type="ECO:0000313" key="9">
    <source>
        <dbReference type="Proteomes" id="UP000029867"/>
    </source>
</evidence>
<feature type="compositionally biased region" description="Basic and acidic residues" evidence="5">
    <location>
        <begin position="436"/>
        <end position="445"/>
    </location>
</feature>
<dbReference type="HOGENOM" id="CLU_002075_1_0_1"/>
<dbReference type="GO" id="GO:0006893">
    <property type="term" value="P:Golgi to plasma membrane transport"/>
    <property type="evidence" value="ECO:0007669"/>
    <property type="project" value="TreeGrafter"/>
</dbReference>
<feature type="compositionally biased region" description="Low complexity" evidence="5">
    <location>
        <begin position="254"/>
        <end position="265"/>
    </location>
</feature>
<feature type="compositionally biased region" description="Basic and acidic residues" evidence="5">
    <location>
        <begin position="318"/>
        <end position="366"/>
    </location>
</feature>
<feature type="compositionally biased region" description="Polar residues" evidence="5">
    <location>
        <begin position="210"/>
        <end position="230"/>
    </location>
</feature>
<accession>A0A099NWV9</accession>
<dbReference type="eggNOG" id="ENOG502QSCI">
    <property type="taxonomic scope" value="Eukaryota"/>
</dbReference>
<dbReference type="Pfam" id="PF09763">
    <property type="entry name" value="Sec3_CC"/>
    <property type="match status" value="1"/>
</dbReference>
<dbReference type="VEuPathDB" id="FungiDB:C5L36_0B01600"/>
<dbReference type="PANTHER" id="PTHR16092">
    <property type="entry name" value="SEC3/SYNTAXIN-RELATED"/>
    <property type="match status" value="1"/>
</dbReference>
<dbReference type="Gene3D" id="2.30.29.90">
    <property type="match status" value="1"/>
</dbReference>
<reference evidence="8" key="2">
    <citation type="submission" date="2014-08" db="EMBL/GenBank/DDBJ databases">
        <title>Exploiting Issatchenkia orientalis SD108 for Succinic Acid Production.</title>
        <authorList>
            <person name="Xiao H."/>
            <person name="Shao Z."/>
            <person name="Jiang Y."/>
            <person name="Dole S."/>
            <person name="Zhao H."/>
        </authorList>
    </citation>
    <scope>NUCLEOTIDE SEQUENCE [LARGE SCALE GENOMIC DNA]</scope>
    <source>
        <strain evidence="8">SD108</strain>
    </source>
</reference>
<keyword evidence="4" id="KW-0175">Coiled coil</keyword>
<comment type="similarity">
    <text evidence="1">Belongs to the SEC3 family.</text>
</comment>
<feature type="region of interest" description="Disordered" evidence="5">
    <location>
        <begin position="427"/>
        <end position="467"/>
    </location>
</feature>
<evidence type="ECO:0000313" key="8">
    <source>
        <dbReference type="EMBL" id="KGK37110.1"/>
    </source>
</evidence>
<keyword evidence="3" id="KW-0268">Exocytosis</keyword>
<feature type="domain" description="Exocyst complex component Sec3 PIP2-binding N-terminal" evidence="6">
    <location>
        <begin position="81"/>
        <end position="167"/>
    </location>
</feature>
<feature type="region of interest" description="Disordered" evidence="5">
    <location>
        <begin position="312"/>
        <end position="366"/>
    </location>
</feature>
<dbReference type="InterPro" id="IPR019160">
    <property type="entry name" value="Sec3_CC"/>
</dbReference>
<reference evidence="7 10" key="3">
    <citation type="submission" date="2018-06" db="EMBL/GenBank/DDBJ databases">
        <title>Population genomics shows no distinction between pathogenic Candida krusei and environmental Pichia kudriavzevii: One species, four names.</title>
        <authorList>
            <person name="Douglass A.P."/>
            <person name="Offei B."/>
            <person name="Braun-Galleani S."/>
            <person name="Coughlan A.Y."/>
            <person name="Martos A."/>
            <person name="Ortiz-Merino R.A."/>
            <person name="Byrne K.P."/>
            <person name="Wolfe K.H."/>
        </authorList>
    </citation>
    <scope>NUCLEOTIDE SEQUENCE [LARGE SCALE GENOMIC DNA]</scope>
    <source>
        <strain evidence="7 10">CBS573</strain>
    </source>
</reference>
<gene>
    <name evidence="7" type="ORF">C5L36_0B01600</name>
    <name evidence="8" type="ORF">JL09_g3780</name>
</gene>
<keyword evidence="2" id="KW-0813">Transport</keyword>
<feature type="compositionally biased region" description="Polar residues" evidence="5">
    <location>
        <begin position="242"/>
        <end position="253"/>
    </location>
</feature>
<feature type="region of interest" description="Disordered" evidence="5">
    <location>
        <begin position="1"/>
        <end position="20"/>
    </location>
</feature>
<dbReference type="Pfam" id="PF15277">
    <property type="entry name" value="Sec3-PIP2_bind"/>
    <property type="match status" value="1"/>
</dbReference>
<dbReference type="InterPro" id="IPR048628">
    <property type="entry name" value="Sec3_C"/>
</dbReference>
<proteinExistence type="inferred from homology"/>
<dbReference type="EMBL" id="JQFK01000044">
    <property type="protein sequence ID" value="KGK37110.1"/>
    <property type="molecule type" value="Genomic_DNA"/>
</dbReference>
<evidence type="ECO:0000256" key="2">
    <source>
        <dbReference type="ARBA" id="ARBA00022448"/>
    </source>
</evidence>
<dbReference type="GeneID" id="40382661"/>
<reference evidence="9" key="1">
    <citation type="journal article" date="2014" name="Microb. Cell Fact.">
        <title>Exploiting Issatchenkia orientalis SD108 for succinic acid production.</title>
        <authorList>
            <person name="Xiao H."/>
            <person name="Shao Z."/>
            <person name="Jiang Y."/>
            <person name="Dole S."/>
            <person name="Zhao H."/>
        </authorList>
    </citation>
    <scope>NUCLEOTIDE SEQUENCE [LARGE SCALE GENOMIC DNA]</scope>
    <source>
        <strain evidence="9">SD108</strain>
    </source>
</reference>
<dbReference type="Proteomes" id="UP000249293">
    <property type="component" value="Chromosome 2"/>
</dbReference>
<evidence type="ECO:0000313" key="7">
    <source>
        <dbReference type="EMBL" id="AWU74896.1"/>
    </source>
</evidence>
<evidence type="ECO:0000256" key="5">
    <source>
        <dbReference type="SAM" id="MobiDB-lite"/>
    </source>
</evidence>
<dbReference type="STRING" id="4909.A0A099NWV9"/>
<feature type="compositionally biased region" description="Polar residues" evidence="5">
    <location>
        <begin position="274"/>
        <end position="284"/>
    </location>
</feature>
<dbReference type="Pfam" id="PF20654">
    <property type="entry name" value="Sec3_C-term"/>
    <property type="match status" value="1"/>
</dbReference>
<dbReference type="OrthoDB" id="27109at2759"/>
<sequence>MSQRSHGETGGGQRLFVPTHKPMNSMDLARQYEMDMHNITKYLFKEVDAQGYKLESFVSYVRIIEDSRSPSSRPPANSPLSNKKNRFLILSAKASGRMRLHKAKESSSGVIQIGRSWDFDELTTLELDDGSPTGFVCEMGKRYYWEVHTPKERRVWCTTLLQNFINYTKGNIPRLVNCSIQYFHLEALYDSYRGQGSSMYTGSGNIPASPLSNQNAMSSPVKTSVKSSLRSPLRSPIKSPIKSPTKSHTNIQRSPIKSSSPEVSSLKQRLATPPLSNSPYSPLGNTRTNLGTAVAGNANNAFGLGVGISPVSKSSEVSSDHQDAEREAKKIAEINKRRQQEIEKRKREELERRRREQEEFEKNEREQNELRIAEEIEERKQKEEQKRLQEMEKEREVQRIKQEELEIERQKQQRIDEEKRLKEMEIAKKKAQKQHHQQELLRNEIKPPGFAGIAKRGPPSEALSNAPSQMSFEYGDESQYHHQNVSTESANTIGVDSFIEGYGSSGDAEEETAPLNIGIAQVKQNKDNKMVPSNLSKPVITETIEESDSDRSLKIATDSDIEKLIKNVDGSPMDKKKVIDTEQLHENRIRAFSRVKENATNKLDLLEVLEELGYDPLFDDSESLEKKILKKLDEIQYSKIKTLTDVTSATNALKETISTAFKSCDVIDPVLSLFSVELSTFKDDVHYIEEQGQGLQVEATNEKLLMNEVNDLIHSVEISDSKLQKLLTSKIVLSENNSEFEDILLELYNALKKMNDASSDDPMSANYQLSQMKALQEKKNVFEGSKNKFVSNFTRISEKLFKSVSMSLTTRLQQVTPETFETNFLQTSFMEKSSLLITISGFIAFVKSVSNDGYDSIVNSFVVAFEPFFENMATILLQHLTSVASSKLEEPFSFTLNPSQLIDQEYINSRAKKDSAKTLFNRNNKLSTEASTISSNVETFFSQLVNIMSIEQELIRVLFGFSSSSDCLFENLVKVKLSQRCQKFRNTSNFLKAPIESDRRVGDEIYELMKGIFDPVFGAVLKVIFSLSKNHMLEIPAILSILKTYSQSLAPTCHEYAYGNFTKFEARINTIWTKEIDQQIQNIVHTKVHCKVANFVKAYPVFYRRVNNFIDSLNLVNMTSFGPDEGWYGNYYMVWAIIKAALNKGVEQLQIEIPVFEGIENDEIDIETLTQKHLALLLNYKWLVEETRSLNGFPKELNKSIDDLRDKELREFTGSFIRQFRIGGVIRLVEGMESVLSEHSNPANMNSYSIETIKELMSSFKGDNFKQEISSIAEHLKETLKGRCYNESDPTEDSEYSVAIGKQIEKELYNNCMYTISQHFISIFTRLSNIVEKHYINFEVPVDKYIINFNFKKYYSV</sequence>
<evidence type="ECO:0000256" key="1">
    <source>
        <dbReference type="ARBA" id="ARBA00006518"/>
    </source>
</evidence>
<name>A0A099NWV9_PICKU</name>
<feature type="region of interest" description="Disordered" evidence="5">
    <location>
        <begin position="210"/>
        <end position="284"/>
    </location>
</feature>
<evidence type="ECO:0000256" key="3">
    <source>
        <dbReference type="ARBA" id="ARBA00022483"/>
    </source>
</evidence>